<comment type="caution">
    <text evidence="2">The sequence shown here is derived from an EMBL/GenBank/DDBJ whole genome shotgun (WGS) entry which is preliminary data.</text>
</comment>
<reference evidence="3" key="1">
    <citation type="submission" date="2017-09" db="EMBL/GenBank/DDBJ databases">
        <title>Depth-based differentiation of microbial function through sediment-hosted aquifers and enrichment of novel symbionts in the deep terrestrial subsurface.</title>
        <authorList>
            <person name="Probst A.J."/>
            <person name="Ladd B."/>
            <person name="Jarett J.K."/>
            <person name="Geller-Mcgrath D.E."/>
            <person name="Sieber C.M.K."/>
            <person name="Emerson J.B."/>
            <person name="Anantharaman K."/>
            <person name="Thomas B.C."/>
            <person name="Malmstrom R."/>
            <person name="Stieglmeier M."/>
            <person name="Klingl A."/>
            <person name="Woyke T."/>
            <person name="Ryan C.M."/>
            <person name="Banfield J.F."/>
        </authorList>
    </citation>
    <scope>NUCLEOTIDE SEQUENCE [LARGE SCALE GENOMIC DNA]</scope>
</reference>
<evidence type="ECO:0000256" key="1">
    <source>
        <dbReference type="SAM" id="Phobius"/>
    </source>
</evidence>
<keyword evidence="1" id="KW-1133">Transmembrane helix</keyword>
<gene>
    <name evidence="2" type="ORF">COT80_00480</name>
</gene>
<organism evidence="2 3">
    <name type="scientific">Candidatus Buchananbacteria bacterium CG10_big_fil_rev_8_21_14_0_10_33_19</name>
    <dbReference type="NCBI Taxonomy" id="1974525"/>
    <lineage>
        <taxon>Bacteria</taxon>
        <taxon>Candidatus Buchananiibacteriota</taxon>
    </lineage>
</organism>
<dbReference type="Proteomes" id="UP000229056">
    <property type="component" value="Unassembled WGS sequence"/>
</dbReference>
<feature type="transmembrane region" description="Helical" evidence="1">
    <location>
        <begin position="114"/>
        <end position="135"/>
    </location>
</feature>
<keyword evidence="1" id="KW-0812">Transmembrane</keyword>
<evidence type="ECO:0000313" key="3">
    <source>
        <dbReference type="Proteomes" id="UP000229056"/>
    </source>
</evidence>
<feature type="transmembrane region" description="Helical" evidence="1">
    <location>
        <begin position="81"/>
        <end position="102"/>
    </location>
</feature>
<dbReference type="AlphaFoldDB" id="A0A2H0W4X7"/>
<sequence length="140" mass="15748">MEYEKSSKIWEPIDFAVYLKFIKWPVILALVLEIVFRFFSTKLGSGLFFEQVEIMSWIIRLSVLINIAIRSAKNFGSSAAIATISGVLGGFVIGFGISLYRFADGFRIWKFFNVITETTTVAIVGSLVAIFIIYASNIKK</sequence>
<accession>A0A2H0W4X7</accession>
<name>A0A2H0W4X7_9BACT</name>
<keyword evidence="1" id="KW-0472">Membrane</keyword>
<protein>
    <submittedName>
        <fullName evidence="2">Uncharacterized protein</fullName>
    </submittedName>
</protein>
<proteinExistence type="predicted"/>
<evidence type="ECO:0000313" key="2">
    <source>
        <dbReference type="EMBL" id="PIS06406.1"/>
    </source>
</evidence>
<feature type="transmembrane region" description="Helical" evidence="1">
    <location>
        <begin position="21"/>
        <end position="39"/>
    </location>
</feature>
<dbReference type="EMBL" id="PEZY01000004">
    <property type="protein sequence ID" value="PIS06406.1"/>
    <property type="molecule type" value="Genomic_DNA"/>
</dbReference>